<protein>
    <submittedName>
        <fullName evidence="1">Uncharacterized protein</fullName>
    </submittedName>
</protein>
<proteinExistence type="predicted"/>
<dbReference type="EMBL" id="VSSQ01114954">
    <property type="protein sequence ID" value="MPN50611.1"/>
    <property type="molecule type" value="Genomic_DNA"/>
</dbReference>
<evidence type="ECO:0000313" key="1">
    <source>
        <dbReference type="EMBL" id="MPN50611.1"/>
    </source>
</evidence>
<sequence length="166" mass="18338">MENVHDEGIVFEPIHRVVFGVSGNRAIETLLRFFKEQNGCARVELGRMPCAQSGDTHILPFLTGEVEGAFIVSCPKTQLAVGTLQAAIDALLQEVAGTEVDYIHGAEVVKELSKKGGAIGFLLPAMKKSEFFPTVVYDGALPRKTFSMGEANEKRYYMECRRIEKK</sequence>
<comment type="caution">
    <text evidence="1">The sequence shown here is derived from an EMBL/GenBank/DDBJ whole genome shotgun (WGS) entry which is preliminary data.</text>
</comment>
<gene>
    <name evidence="1" type="ORF">SDC9_198242</name>
</gene>
<accession>A0A645IH38</accession>
<dbReference type="AlphaFoldDB" id="A0A645IH38"/>
<name>A0A645IH38_9ZZZZ</name>
<reference evidence="1" key="1">
    <citation type="submission" date="2019-08" db="EMBL/GenBank/DDBJ databases">
        <authorList>
            <person name="Kucharzyk K."/>
            <person name="Murdoch R.W."/>
            <person name="Higgins S."/>
            <person name="Loffler F."/>
        </authorList>
    </citation>
    <scope>NUCLEOTIDE SEQUENCE</scope>
</reference>
<organism evidence="1">
    <name type="scientific">bioreactor metagenome</name>
    <dbReference type="NCBI Taxonomy" id="1076179"/>
    <lineage>
        <taxon>unclassified sequences</taxon>
        <taxon>metagenomes</taxon>
        <taxon>ecological metagenomes</taxon>
    </lineage>
</organism>